<keyword evidence="1" id="KW-0732">Signal</keyword>
<evidence type="ECO:0000256" key="1">
    <source>
        <dbReference type="SAM" id="SignalP"/>
    </source>
</evidence>
<organism evidence="2">
    <name type="scientific">Medioppia subpectinata</name>
    <dbReference type="NCBI Taxonomy" id="1979941"/>
    <lineage>
        <taxon>Eukaryota</taxon>
        <taxon>Metazoa</taxon>
        <taxon>Ecdysozoa</taxon>
        <taxon>Arthropoda</taxon>
        <taxon>Chelicerata</taxon>
        <taxon>Arachnida</taxon>
        <taxon>Acari</taxon>
        <taxon>Acariformes</taxon>
        <taxon>Sarcoptiformes</taxon>
        <taxon>Oribatida</taxon>
        <taxon>Brachypylina</taxon>
        <taxon>Oppioidea</taxon>
        <taxon>Oppiidae</taxon>
        <taxon>Medioppia</taxon>
    </lineage>
</organism>
<dbReference type="EMBL" id="OC859704">
    <property type="protein sequence ID" value="CAD7627869.1"/>
    <property type="molecule type" value="Genomic_DNA"/>
</dbReference>
<reference evidence="2" key="1">
    <citation type="submission" date="2020-11" db="EMBL/GenBank/DDBJ databases">
        <authorList>
            <person name="Tran Van P."/>
        </authorList>
    </citation>
    <scope>NUCLEOTIDE SEQUENCE</scope>
</reference>
<gene>
    <name evidence="2" type="ORF">OSB1V03_LOCUS8294</name>
</gene>
<accession>A0A7R9Q0N7</accession>
<dbReference type="PANTHER" id="PTHR33964:SF1">
    <property type="entry name" value="RE45066P"/>
    <property type="match status" value="1"/>
</dbReference>
<keyword evidence="3" id="KW-1185">Reference proteome</keyword>
<feature type="signal peptide" evidence="1">
    <location>
        <begin position="1"/>
        <end position="21"/>
    </location>
</feature>
<dbReference type="AlphaFoldDB" id="A0A7R9Q0N7"/>
<feature type="chain" id="PRO_5036211686" evidence="1">
    <location>
        <begin position="22"/>
        <end position="182"/>
    </location>
</feature>
<proteinExistence type="predicted"/>
<evidence type="ECO:0000313" key="3">
    <source>
        <dbReference type="Proteomes" id="UP000759131"/>
    </source>
</evidence>
<dbReference type="Proteomes" id="UP000759131">
    <property type="component" value="Unassembled WGS sequence"/>
</dbReference>
<evidence type="ECO:0000313" key="2">
    <source>
        <dbReference type="EMBL" id="CAD7627869.1"/>
    </source>
</evidence>
<sequence length="182" mass="20014">MFLKITSIVAVLLALWTIAYGQDCSPKGMKRFDITMARLVTIANSGPGKKQDSLLKATPCLNHNDPLVTKCYTSFIDGLLGAQNANDTKKIPYLCCEYVRIFPCFDEKLSPAPKCNQKGIDFVSDLIRSIAGNVVDLICGDYVEGSDKCTHLGPPPKKSKKQRRLKSFAVPVLDLLSSFPEV</sequence>
<protein>
    <submittedName>
        <fullName evidence="2">Uncharacterized protein</fullName>
    </submittedName>
</protein>
<name>A0A7R9Q0N7_9ACAR</name>
<dbReference type="PANTHER" id="PTHR33964">
    <property type="entry name" value="RE45066P-RELATED"/>
    <property type="match status" value="1"/>
</dbReference>
<dbReference type="EMBL" id="CAJPIZ010005129">
    <property type="protein sequence ID" value="CAG2108299.1"/>
    <property type="molecule type" value="Genomic_DNA"/>
</dbReference>
<dbReference type="OrthoDB" id="6511286at2759"/>